<name>A0A6H5G9L5_9HEMI</name>
<proteinExistence type="predicted"/>
<evidence type="ECO:0000256" key="1">
    <source>
        <dbReference type="SAM" id="MobiDB-lite"/>
    </source>
</evidence>
<dbReference type="AlphaFoldDB" id="A0A6H5G9L5"/>
<organism evidence="2 4">
    <name type="scientific">Nesidiocoris tenuis</name>
    <dbReference type="NCBI Taxonomy" id="355587"/>
    <lineage>
        <taxon>Eukaryota</taxon>
        <taxon>Metazoa</taxon>
        <taxon>Ecdysozoa</taxon>
        <taxon>Arthropoda</taxon>
        <taxon>Hexapoda</taxon>
        <taxon>Insecta</taxon>
        <taxon>Pterygota</taxon>
        <taxon>Neoptera</taxon>
        <taxon>Paraneoptera</taxon>
        <taxon>Hemiptera</taxon>
        <taxon>Heteroptera</taxon>
        <taxon>Panheteroptera</taxon>
        <taxon>Cimicomorpha</taxon>
        <taxon>Miridae</taxon>
        <taxon>Dicyphina</taxon>
        <taxon>Nesidiocoris</taxon>
    </lineage>
</organism>
<evidence type="ECO:0000313" key="2">
    <source>
        <dbReference type="EMBL" id="CAA9999500.1"/>
    </source>
</evidence>
<dbReference type="SUPFAM" id="SSF50978">
    <property type="entry name" value="WD40 repeat-like"/>
    <property type="match status" value="1"/>
</dbReference>
<dbReference type="OrthoDB" id="308449at2759"/>
<protein>
    <submittedName>
        <fullName evidence="2">Uncharacterized protein</fullName>
    </submittedName>
</protein>
<reference evidence="2 4" key="1">
    <citation type="submission" date="2020-02" db="EMBL/GenBank/DDBJ databases">
        <authorList>
            <person name="Ferguson B K."/>
        </authorList>
    </citation>
    <scope>NUCLEOTIDE SEQUENCE [LARGE SCALE GENOMIC DNA]</scope>
</reference>
<sequence length="156" mass="17162">TVTCMKFTPDGSHLITCGEDGVIGIVAVGSWMLCKVWTRAHKDMGMITVYSMKTDETPIEKASVATSCRITCLTISRLLSTASYSISDRTGSLFTWRTVDRNRSASRWSTGERAPFTTATAPGALSRRPMRGRPYRPDPVNRTPCEPCLRIGPQEG</sequence>
<dbReference type="Gene3D" id="2.130.10.10">
    <property type="entry name" value="YVTN repeat-like/Quinoprotein amine dehydrogenase"/>
    <property type="match status" value="1"/>
</dbReference>
<keyword evidence="4" id="KW-1185">Reference proteome</keyword>
<dbReference type="Proteomes" id="UP000479000">
    <property type="component" value="Unassembled WGS sequence"/>
</dbReference>
<dbReference type="EMBL" id="CADCXU010008894">
    <property type="protein sequence ID" value="CAA9999500.1"/>
    <property type="molecule type" value="Genomic_DNA"/>
</dbReference>
<dbReference type="InterPro" id="IPR036322">
    <property type="entry name" value="WD40_repeat_dom_sf"/>
</dbReference>
<evidence type="ECO:0000313" key="4">
    <source>
        <dbReference type="Proteomes" id="UP000479000"/>
    </source>
</evidence>
<feature type="non-terminal residue" evidence="2">
    <location>
        <position position="1"/>
    </location>
</feature>
<dbReference type="InterPro" id="IPR015943">
    <property type="entry name" value="WD40/YVTN_repeat-like_dom_sf"/>
</dbReference>
<evidence type="ECO:0000313" key="3">
    <source>
        <dbReference type="EMBL" id="CAA9999502.1"/>
    </source>
</evidence>
<gene>
    <name evidence="2" type="ORF">NTEN_LOCUS5783</name>
    <name evidence="3" type="ORF">NTEN_LOCUS5785</name>
</gene>
<feature type="region of interest" description="Disordered" evidence="1">
    <location>
        <begin position="108"/>
        <end position="146"/>
    </location>
</feature>
<dbReference type="EMBL" id="CADCXU010008896">
    <property type="protein sequence ID" value="CAA9999502.1"/>
    <property type="molecule type" value="Genomic_DNA"/>
</dbReference>
<accession>A0A6H5G9L5</accession>